<dbReference type="EMBL" id="CP038436">
    <property type="protein sequence ID" value="QBX54347.1"/>
    <property type="molecule type" value="Genomic_DNA"/>
</dbReference>
<dbReference type="PANTHER" id="PTHR43244">
    <property type="match status" value="1"/>
</dbReference>
<sequence>MPRIGFHASHEQIAPDQLLGHVQHAERAGFDMAMCSDHLSPWSSRQGHSGYTWAWLGAALATTSLEIGCVSAPGQRYHPAVVAQKIATLGVMFPGRFWTALGSGEASNEHVTMDRWPAKEERTRRLEECVQVIRRLLAGEEVTHDGLVRVDRARVWDRPEVMPALMGPAVSVESAGRVAAWADGLVTVNQPADTLREVISAYRAAGGQGPVALQLHLSWAPTSAEADEIAFDQWRTNVFTGGVPWDVETPAAFDAMGEHVTMDSVRGSVRISHEPAQHVEWISEYAELGFDDIYLHHVGQEQTGFIDTFAEHVLPTFASSSERVQA</sequence>
<evidence type="ECO:0000313" key="3">
    <source>
        <dbReference type="EMBL" id="QBX54347.1"/>
    </source>
</evidence>
<proteinExistence type="predicted"/>
<reference evidence="3 4" key="1">
    <citation type="submission" date="2019-03" db="EMBL/GenBank/DDBJ databases">
        <title>Three New Species of Nocardioides, Nocardioides euryhalodurans sp. nov., Nocardioides seonyuensis sp. nov. and Nocardioides eburneoflavus sp. nov. Iolated from Soil.</title>
        <authorList>
            <person name="Roh S.G."/>
            <person name="Lee C."/>
            <person name="Kim M.-K."/>
            <person name="Kim S.B."/>
        </authorList>
    </citation>
    <scope>NUCLEOTIDE SEQUENCE [LARGE SCALE GENOMIC DNA]</scope>
    <source>
        <strain evidence="3 4">MMS17-SY207-3</strain>
    </source>
</reference>
<dbReference type="NCBIfam" id="TIGR03557">
    <property type="entry name" value="F420_G6P_family"/>
    <property type="match status" value="1"/>
</dbReference>
<evidence type="ECO:0000259" key="2">
    <source>
        <dbReference type="Pfam" id="PF00296"/>
    </source>
</evidence>
<dbReference type="InterPro" id="IPR050564">
    <property type="entry name" value="F420-G6PD/mer"/>
</dbReference>
<dbReference type="NCBIfam" id="TIGR03885">
    <property type="entry name" value="flavin_revert"/>
    <property type="match status" value="1"/>
</dbReference>
<dbReference type="EC" id="1.-.-.-" evidence="3"/>
<evidence type="ECO:0000256" key="1">
    <source>
        <dbReference type="ARBA" id="ARBA00023002"/>
    </source>
</evidence>
<keyword evidence="4" id="KW-1185">Reference proteome</keyword>
<dbReference type="Pfam" id="PF00296">
    <property type="entry name" value="Bac_luciferase"/>
    <property type="match status" value="1"/>
</dbReference>
<dbReference type="OrthoDB" id="180193at2"/>
<feature type="domain" description="Luciferase-like" evidence="2">
    <location>
        <begin position="8"/>
        <end position="291"/>
    </location>
</feature>
<gene>
    <name evidence="3" type="ORF">EXE58_01910</name>
</gene>
<dbReference type="AlphaFoldDB" id="A0A4P7IEE1"/>
<dbReference type="InterPro" id="IPR036661">
    <property type="entry name" value="Luciferase-like_sf"/>
</dbReference>
<dbReference type="InterPro" id="IPR011251">
    <property type="entry name" value="Luciferase-like_dom"/>
</dbReference>
<dbReference type="RefSeq" id="WP_135266320.1">
    <property type="nucleotide sequence ID" value="NZ_CP038436.1"/>
</dbReference>
<accession>A0A4P7IEE1</accession>
<dbReference type="GO" id="GO:0016705">
    <property type="term" value="F:oxidoreductase activity, acting on paired donors, with incorporation or reduction of molecular oxygen"/>
    <property type="evidence" value="ECO:0007669"/>
    <property type="project" value="InterPro"/>
</dbReference>
<dbReference type="Proteomes" id="UP000294853">
    <property type="component" value="Chromosome"/>
</dbReference>
<dbReference type="Gene3D" id="3.20.20.30">
    <property type="entry name" value="Luciferase-like domain"/>
    <property type="match status" value="1"/>
</dbReference>
<name>A0A4P7IEE1_9ACTN</name>
<protein>
    <submittedName>
        <fullName evidence="3">TIGR03885 family FMN-dependent LLM class oxidoreductase</fullName>
        <ecNumber evidence="3">1.-.-.-</ecNumber>
    </submittedName>
</protein>
<evidence type="ECO:0000313" key="4">
    <source>
        <dbReference type="Proteomes" id="UP000294853"/>
    </source>
</evidence>
<dbReference type="KEGG" id="nsn:EXE58_01910"/>
<dbReference type="InterPro" id="IPR019945">
    <property type="entry name" value="F420_G6P_DH-rel"/>
</dbReference>
<dbReference type="SUPFAM" id="SSF51679">
    <property type="entry name" value="Bacterial luciferase-like"/>
    <property type="match status" value="1"/>
</dbReference>
<organism evidence="3 4">
    <name type="scientific">Nocardioides seonyuensis</name>
    <dbReference type="NCBI Taxonomy" id="2518371"/>
    <lineage>
        <taxon>Bacteria</taxon>
        <taxon>Bacillati</taxon>
        <taxon>Actinomycetota</taxon>
        <taxon>Actinomycetes</taxon>
        <taxon>Propionibacteriales</taxon>
        <taxon>Nocardioidaceae</taxon>
        <taxon>Nocardioides</taxon>
    </lineage>
</organism>
<keyword evidence="1 3" id="KW-0560">Oxidoreductase</keyword>
<dbReference type="PANTHER" id="PTHR43244:SF1">
    <property type="entry name" value="5,10-METHYLENETETRAHYDROMETHANOPTERIN REDUCTASE"/>
    <property type="match status" value="1"/>
</dbReference>
<dbReference type="InterPro" id="IPR023907">
    <property type="entry name" value="Non-F420_Flavin_OxRdtase"/>
</dbReference>